<dbReference type="InterPro" id="IPR037049">
    <property type="entry name" value="DUF1214_C_sf"/>
</dbReference>
<proteinExistence type="predicted"/>
<dbReference type="PANTHER" id="PTHR36509">
    <property type="entry name" value="BLL3101 PROTEIN"/>
    <property type="match status" value="1"/>
</dbReference>
<dbReference type="Proteomes" id="UP001239909">
    <property type="component" value="Unassembled WGS sequence"/>
</dbReference>
<protein>
    <submittedName>
        <fullName evidence="3">DUF1254 domain-containing protein</fullName>
    </submittedName>
</protein>
<feature type="domain" description="DUF1214" evidence="1">
    <location>
        <begin position="438"/>
        <end position="547"/>
    </location>
</feature>
<evidence type="ECO:0000313" key="4">
    <source>
        <dbReference type="Proteomes" id="UP001239909"/>
    </source>
</evidence>
<sequence length="566" mass="61591">MIRRCTGARGRDRAARPPVQKVARIDLMTCLRKLVSGTALASALLLSSGAAADVTEAQLRSISTPDSVQSRIGALSFTDGAPSAETAAAVYDHLDFTYAFRAFTDTFKGVSVRAVLEGFEAAGIKDNEILLFSELMDSSSLFLTANADTVYYLGFVDLSDGPMVVETPPDALGTFDDVWFRWVSDFGRPGPDRGEGGRYLLVGPGHEGFLPESGFHVAHSQTSRVVLLGRSFLTGDDPAPTVRVIRENLKIYPYAPGGVGLPIARFLEGGVQLGRNAEPKTPVFHEGTGLSINTIPPNDFSYFEMLDRLVQSEPAAVLDPELMGPIAAIGIRKGHDFAPDARMRKILTEAVAVANATGRTLGFDPRDPDWFWYENSQWWNPLFGGGYNFETPLPEITAEGARPYPPSGYKQNDARTSFFYNATGITPAMAMRLTGVGSQYLFATKDANGKFFDGAATYKVTLPKGIPAAAFWSLTLYDNQTRSMLQTPQKYPRAGSQSYPSPAAEADAEGATTVWFSPEQPEGVARGNWIQTDPKKGWVMLLRLYSPLAGFFDKSWRPSEVEPVGN</sequence>
<organism evidence="3 4">
    <name type="scientific">Paralimibaculum aggregatum</name>
    <dbReference type="NCBI Taxonomy" id="3036245"/>
    <lineage>
        <taxon>Bacteria</taxon>
        <taxon>Pseudomonadati</taxon>
        <taxon>Pseudomonadota</taxon>
        <taxon>Alphaproteobacteria</taxon>
        <taxon>Rhodobacterales</taxon>
        <taxon>Paracoccaceae</taxon>
        <taxon>Paralimibaculum</taxon>
    </lineage>
</organism>
<dbReference type="InterPro" id="IPR010621">
    <property type="entry name" value="DUF1214"/>
</dbReference>
<reference evidence="3 4" key="1">
    <citation type="submission" date="2023-04" db="EMBL/GenBank/DDBJ databases">
        <title>Marinoamorphus aggregata gen. nov., sp. Nov., isolate from tissue of brittle star Ophioplocus japonicus.</title>
        <authorList>
            <person name="Kawano K."/>
            <person name="Sawayama S."/>
            <person name="Nakagawa S."/>
        </authorList>
    </citation>
    <scope>NUCLEOTIDE SEQUENCE [LARGE SCALE GENOMIC DNA]</scope>
    <source>
        <strain evidence="3 4">NKW23</strain>
    </source>
</reference>
<accession>A0ABQ6LGK3</accession>
<evidence type="ECO:0000259" key="2">
    <source>
        <dbReference type="Pfam" id="PF06863"/>
    </source>
</evidence>
<name>A0ABQ6LGK3_9RHOB</name>
<dbReference type="Pfam" id="PF06742">
    <property type="entry name" value="DUF1214"/>
    <property type="match status" value="1"/>
</dbReference>
<dbReference type="Gene3D" id="2.60.120.600">
    <property type="entry name" value="Domain of unknown function DUF1214, C-terminal domain"/>
    <property type="match status" value="1"/>
</dbReference>
<dbReference type="Gene3D" id="2.60.40.1610">
    <property type="entry name" value="Domain of unknown function DUF1254"/>
    <property type="match status" value="1"/>
</dbReference>
<dbReference type="SUPFAM" id="SSF160935">
    <property type="entry name" value="VPA0735-like"/>
    <property type="match status" value="1"/>
</dbReference>
<dbReference type="InterPro" id="IPR037050">
    <property type="entry name" value="DUF1254_sf"/>
</dbReference>
<keyword evidence="4" id="KW-1185">Reference proteome</keyword>
<gene>
    <name evidence="3" type="ORF">LNKW23_16570</name>
</gene>
<comment type="caution">
    <text evidence="3">The sequence shown here is derived from an EMBL/GenBank/DDBJ whole genome shotgun (WGS) entry which is preliminary data.</text>
</comment>
<dbReference type="PANTHER" id="PTHR36509:SF3">
    <property type="entry name" value="SIGNAL PEPTIDE PROTEIN"/>
    <property type="match status" value="1"/>
</dbReference>
<evidence type="ECO:0000259" key="1">
    <source>
        <dbReference type="Pfam" id="PF06742"/>
    </source>
</evidence>
<dbReference type="InterPro" id="IPR010679">
    <property type="entry name" value="DUF1254"/>
</dbReference>
<evidence type="ECO:0000313" key="3">
    <source>
        <dbReference type="EMBL" id="GMG82444.1"/>
    </source>
</evidence>
<dbReference type="Gene3D" id="1.10.3360.10">
    <property type="entry name" value="VPA0735-like domain"/>
    <property type="match status" value="1"/>
</dbReference>
<dbReference type="EMBL" id="BSYI01000010">
    <property type="protein sequence ID" value="GMG82444.1"/>
    <property type="molecule type" value="Genomic_DNA"/>
</dbReference>
<dbReference type="Pfam" id="PF06863">
    <property type="entry name" value="DUF1254"/>
    <property type="match status" value="1"/>
</dbReference>
<feature type="domain" description="DUF1254" evidence="2">
    <location>
        <begin position="128"/>
        <end position="253"/>
    </location>
</feature>